<gene>
    <name evidence="3" type="ORF">C7959_1269</name>
</gene>
<dbReference type="InterPro" id="IPR036582">
    <property type="entry name" value="Mao_N_sf"/>
</dbReference>
<organism evidence="3 4">
    <name type="scientific">Orenia marismortui</name>
    <dbReference type="NCBI Taxonomy" id="46469"/>
    <lineage>
        <taxon>Bacteria</taxon>
        <taxon>Bacillati</taxon>
        <taxon>Bacillota</taxon>
        <taxon>Clostridia</taxon>
        <taxon>Halanaerobiales</taxon>
        <taxon>Halobacteroidaceae</taxon>
        <taxon>Orenia</taxon>
    </lineage>
</organism>
<dbReference type="Pfam" id="PF11741">
    <property type="entry name" value="AMIN"/>
    <property type="match status" value="4"/>
</dbReference>
<name>A0A4V3GXN7_9FIRM</name>
<dbReference type="GO" id="GO:0009253">
    <property type="term" value="P:peptidoglycan catabolic process"/>
    <property type="evidence" value="ECO:0007669"/>
    <property type="project" value="InterPro"/>
</dbReference>
<dbReference type="AlphaFoldDB" id="A0A4V3GXN7"/>
<dbReference type="Gene3D" id="3.30.457.10">
    <property type="entry name" value="Copper amine oxidase-like, N-terminal domain"/>
    <property type="match status" value="1"/>
</dbReference>
<dbReference type="Pfam" id="PF07833">
    <property type="entry name" value="Cu_amine_oxidN1"/>
    <property type="match status" value="1"/>
</dbReference>
<protein>
    <submittedName>
        <fullName evidence="3">N-acetylmuramoyl-L-alanine amidase</fullName>
    </submittedName>
</protein>
<dbReference type="InterPro" id="IPR021731">
    <property type="entry name" value="AMIN_dom"/>
</dbReference>
<evidence type="ECO:0000313" key="4">
    <source>
        <dbReference type="Proteomes" id="UP000295832"/>
    </source>
</evidence>
<dbReference type="RefSeq" id="WP_134117922.1">
    <property type="nucleotide sequence ID" value="NZ_SOEG01000026.1"/>
</dbReference>
<evidence type="ECO:0000313" key="3">
    <source>
        <dbReference type="EMBL" id="TDX48792.1"/>
    </source>
</evidence>
<dbReference type="SUPFAM" id="SSF55383">
    <property type="entry name" value="Copper amine oxidase, domain N"/>
    <property type="match status" value="1"/>
</dbReference>
<evidence type="ECO:0000259" key="2">
    <source>
        <dbReference type="SMART" id="SM00646"/>
    </source>
</evidence>
<keyword evidence="4" id="KW-1185">Reference proteome</keyword>
<dbReference type="InterPro" id="IPR002508">
    <property type="entry name" value="MurNAc-LAA_cat"/>
</dbReference>
<dbReference type="GO" id="GO:0030288">
    <property type="term" value="C:outer membrane-bounded periplasmic space"/>
    <property type="evidence" value="ECO:0007669"/>
    <property type="project" value="TreeGrafter"/>
</dbReference>
<dbReference type="SUPFAM" id="SSF53187">
    <property type="entry name" value="Zn-dependent exopeptidases"/>
    <property type="match status" value="1"/>
</dbReference>
<evidence type="ECO:0000256" key="1">
    <source>
        <dbReference type="ARBA" id="ARBA00022801"/>
    </source>
</evidence>
<accession>A0A4V3GXN7</accession>
<dbReference type="InterPro" id="IPR012854">
    <property type="entry name" value="Cu_amine_oxidase-like_N"/>
</dbReference>
<sequence>MPRKTLIVLLLIILSMALVETSFAEEENIKLMINSEVITENLDYNIVDNDILVPLNILTDNLDIVVKWFSSINTIQLDIKDKLIKFRIGDRNLQVNNRIVKMSTPAKIIDGQPMIPLKSVGEVLGLIIKSYPKQRLVQILEVKSQLKDIKYNQSDDYEQLELLLTEEVDYDIDFLPESERIILDLEGAIFDNKINSLKLESDLVKNVRMTRVNNNSRVIIDLFANVDYTTEKVRVEGKYKYLLKFSPIITDIGYDKGVININSTLPLTGTEVSYLSSPNRVVVDIKNAALQKAQDIKIDDEIIKGIRISQFQTKPNNLVRVVIDLKEETRIKLHNKGSKISIIPIKNQLLDFEYDLKHESLVFKLSNKVEPKVFSLTQGDRLVLDFPSTINRVLKSKIAVNNKSIEEVRIAQFDKETTRVVIDLVELVPYDLKWDGNTVQVKLMNKLIDINLKKNKLKTKLNFSLLKPTRYRVYKLINPDRLVIDIFNTMTNSKQIKLPKLGGMIKDIRVSQYSVDPQQQVRVVLELAEEVDFQIKEEDISDKIEITLVREKLESNLKDRLIVLDPGHGGHDPGAIGFSGTREKDLVLDIALKLENLLEEAGAKVIMTRNIDQYIELSDRVNIANTMDADIFVSIHLNSHKDKKFEGTETYIRTNYNQATLLLASLTQRALVNGLKTVDRGVKSNSLHVLDNTNMPAVLNEIAFISNKKEEKVLKTDKFQEEAAISLYKGINNYFRLLAEEED</sequence>
<dbReference type="GO" id="GO:0008745">
    <property type="term" value="F:N-acetylmuramoyl-L-alanine amidase activity"/>
    <property type="evidence" value="ECO:0007669"/>
    <property type="project" value="InterPro"/>
</dbReference>
<dbReference type="EMBL" id="SOEG01000026">
    <property type="protein sequence ID" value="TDX48792.1"/>
    <property type="molecule type" value="Genomic_DNA"/>
</dbReference>
<proteinExistence type="predicted"/>
<dbReference type="CDD" id="cd02696">
    <property type="entry name" value="MurNAc-LAA"/>
    <property type="match status" value="1"/>
</dbReference>
<dbReference type="Gene3D" id="2.60.40.3500">
    <property type="match status" value="4"/>
</dbReference>
<dbReference type="InterPro" id="IPR050695">
    <property type="entry name" value="N-acetylmuramoyl_amidase_3"/>
</dbReference>
<dbReference type="PANTHER" id="PTHR30404">
    <property type="entry name" value="N-ACETYLMURAMOYL-L-ALANINE AMIDASE"/>
    <property type="match status" value="1"/>
</dbReference>
<dbReference type="STRING" id="926561.GCA_000379025_00695"/>
<keyword evidence="1" id="KW-0378">Hydrolase</keyword>
<reference evidence="3 4" key="1">
    <citation type="submission" date="2019-03" db="EMBL/GenBank/DDBJ databases">
        <title>Subsurface microbial communities from deep shales in Ohio and West Virginia, USA.</title>
        <authorList>
            <person name="Wrighton K."/>
        </authorList>
    </citation>
    <scope>NUCLEOTIDE SEQUENCE [LARGE SCALE GENOMIC DNA]</scope>
    <source>
        <strain evidence="3 4">MSL 6dP</strain>
    </source>
</reference>
<comment type="caution">
    <text evidence="3">The sequence shown here is derived from an EMBL/GenBank/DDBJ whole genome shotgun (WGS) entry which is preliminary data.</text>
</comment>
<dbReference type="Gene3D" id="3.40.630.40">
    <property type="entry name" value="Zn-dependent exopeptidases"/>
    <property type="match status" value="1"/>
</dbReference>
<dbReference type="SMART" id="SM00646">
    <property type="entry name" value="Ami_3"/>
    <property type="match status" value="1"/>
</dbReference>
<dbReference type="Pfam" id="PF01520">
    <property type="entry name" value="Amidase_3"/>
    <property type="match status" value="1"/>
</dbReference>
<dbReference type="Proteomes" id="UP000295832">
    <property type="component" value="Unassembled WGS sequence"/>
</dbReference>
<dbReference type="PANTHER" id="PTHR30404:SF0">
    <property type="entry name" value="N-ACETYLMURAMOYL-L-ALANINE AMIDASE AMIC"/>
    <property type="match status" value="1"/>
</dbReference>
<feature type="domain" description="MurNAc-LAA" evidence="2">
    <location>
        <begin position="621"/>
        <end position="732"/>
    </location>
</feature>